<dbReference type="Proteomes" id="UP000029391">
    <property type="component" value="Unassembled WGS sequence"/>
</dbReference>
<evidence type="ECO:0000256" key="11">
    <source>
        <dbReference type="ARBA" id="ARBA00049007"/>
    </source>
</evidence>
<dbReference type="CDD" id="cd00611">
    <property type="entry name" value="PSAT_like"/>
    <property type="match status" value="1"/>
</dbReference>
<dbReference type="NCBIfam" id="TIGR01364">
    <property type="entry name" value="serC_1"/>
    <property type="match status" value="1"/>
</dbReference>
<dbReference type="PIRSF" id="PIRSF000525">
    <property type="entry name" value="SerC"/>
    <property type="match status" value="1"/>
</dbReference>
<protein>
    <recommendedName>
        <fullName evidence="12">Phosphoserine aminotransferase</fullName>
        <ecNumber evidence="12">2.6.1.52</ecNumber>
    </recommendedName>
    <alternativeName>
        <fullName evidence="12">Phosphohydroxythreonine aminotransferase</fullName>
        <shortName evidence="12">PSAT</shortName>
    </alternativeName>
</protein>
<dbReference type="PANTHER" id="PTHR43247:SF1">
    <property type="entry name" value="PHOSPHOSERINE AMINOTRANSFERASE"/>
    <property type="match status" value="1"/>
</dbReference>
<evidence type="ECO:0000313" key="16">
    <source>
        <dbReference type="Proteomes" id="UP000029391"/>
    </source>
</evidence>
<feature type="modified residue" description="N6-(pyridoxal phosphate)lysine" evidence="12">
    <location>
        <position position="196"/>
    </location>
</feature>
<dbReference type="Gene3D" id="3.90.1150.10">
    <property type="entry name" value="Aspartate Aminotransferase, domain 1"/>
    <property type="match status" value="1"/>
</dbReference>
<keyword evidence="4 12" id="KW-0032">Aminotransferase</keyword>
<dbReference type="RefSeq" id="WP_026816099.1">
    <property type="nucleotide sequence ID" value="NZ_AUFF01000001.1"/>
</dbReference>
<comment type="catalytic activity">
    <reaction evidence="11 12 13">
        <text>O-phospho-L-serine + 2-oxoglutarate = 3-phosphooxypyruvate + L-glutamate</text>
        <dbReference type="Rhea" id="RHEA:14329"/>
        <dbReference type="ChEBI" id="CHEBI:16810"/>
        <dbReference type="ChEBI" id="CHEBI:18110"/>
        <dbReference type="ChEBI" id="CHEBI:29985"/>
        <dbReference type="ChEBI" id="CHEBI:57524"/>
        <dbReference type="EC" id="2.6.1.52"/>
    </reaction>
</comment>
<evidence type="ECO:0000256" key="6">
    <source>
        <dbReference type="ARBA" id="ARBA00022679"/>
    </source>
</evidence>
<evidence type="ECO:0000256" key="10">
    <source>
        <dbReference type="ARBA" id="ARBA00047630"/>
    </source>
</evidence>
<keyword evidence="16" id="KW-1185">Reference proteome</keyword>
<comment type="cofactor">
    <cofactor evidence="12">
        <name>pyridoxal 5'-phosphate</name>
        <dbReference type="ChEBI" id="CHEBI:597326"/>
    </cofactor>
    <text evidence="12">Binds 1 pyridoxal phosphate per subunit.</text>
</comment>
<dbReference type="FunFam" id="3.90.1150.10:FF:000006">
    <property type="entry name" value="Phosphoserine aminotransferase"/>
    <property type="match status" value="1"/>
</dbReference>
<dbReference type="InterPro" id="IPR000192">
    <property type="entry name" value="Aminotrans_V_dom"/>
</dbReference>
<evidence type="ECO:0000256" key="13">
    <source>
        <dbReference type="RuleBase" id="RU004505"/>
    </source>
</evidence>
<dbReference type="UniPathway" id="UPA00135">
    <property type="reaction ID" value="UER00197"/>
</dbReference>
<proteinExistence type="inferred from homology"/>
<dbReference type="InterPro" id="IPR015421">
    <property type="entry name" value="PyrdxlP-dep_Trfase_major"/>
</dbReference>
<evidence type="ECO:0000256" key="3">
    <source>
        <dbReference type="ARBA" id="ARBA00006904"/>
    </source>
</evidence>
<comment type="subcellular location">
    <subcellularLocation>
        <location evidence="12">Cytoplasm</location>
    </subcellularLocation>
</comment>
<dbReference type="GO" id="GO:0006564">
    <property type="term" value="P:L-serine biosynthetic process"/>
    <property type="evidence" value="ECO:0007669"/>
    <property type="project" value="UniProtKB-UniRule"/>
</dbReference>
<comment type="function">
    <text evidence="12">Catalyzes the reversible conversion of 3-phosphohydroxypyruvate to phosphoserine and of 3-hydroxy-2-oxo-4-phosphonooxybutanoate to phosphohydroxythreonine.</text>
</comment>
<comment type="caution">
    <text evidence="12">Lacks conserved residue(s) required for the propagation of feature annotation.</text>
</comment>
<evidence type="ECO:0000256" key="7">
    <source>
        <dbReference type="ARBA" id="ARBA00022898"/>
    </source>
</evidence>
<dbReference type="InterPro" id="IPR020578">
    <property type="entry name" value="Aminotrans_V_PyrdxlP_BS"/>
</dbReference>
<dbReference type="FunFam" id="3.40.640.10:FF:000010">
    <property type="entry name" value="Phosphoserine aminotransferase"/>
    <property type="match status" value="1"/>
</dbReference>
<comment type="pathway">
    <text evidence="1 12">Cofactor biosynthesis; pyridoxine 5'-phosphate biosynthesis; pyridoxine 5'-phosphate from D-erythrose 4-phosphate: step 3/5.</text>
</comment>
<evidence type="ECO:0000256" key="12">
    <source>
        <dbReference type="HAMAP-Rule" id="MF_00160"/>
    </source>
</evidence>
<dbReference type="SUPFAM" id="SSF53383">
    <property type="entry name" value="PLP-dependent transferases"/>
    <property type="match status" value="1"/>
</dbReference>
<accession>A0A091B307</accession>
<keyword evidence="12" id="KW-0963">Cytoplasm</keyword>
<name>A0A091B307_9GAMM</name>
<dbReference type="NCBIfam" id="NF003764">
    <property type="entry name" value="PRK05355.1"/>
    <property type="match status" value="1"/>
</dbReference>
<feature type="binding site" evidence="12">
    <location>
        <position position="102"/>
    </location>
    <ligand>
        <name>pyridoxal 5'-phosphate</name>
        <dbReference type="ChEBI" id="CHEBI:597326"/>
    </ligand>
</feature>
<dbReference type="GO" id="GO:0008615">
    <property type="term" value="P:pyridoxine biosynthetic process"/>
    <property type="evidence" value="ECO:0007669"/>
    <property type="project" value="UniProtKB-UniRule"/>
</dbReference>
<feature type="domain" description="Aminotransferase class V" evidence="14">
    <location>
        <begin position="5"/>
        <end position="349"/>
    </location>
</feature>
<organism evidence="15 16">
    <name type="scientific">Arenimonas composti TR7-09 = DSM 18010</name>
    <dbReference type="NCBI Taxonomy" id="1121013"/>
    <lineage>
        <taxon>Bacteria</taxon>
        <taxon>Pseudomonadati</taxon>
        <taxon>Pseudomonadota</taxon>
        <taxon>Gammaproteobacteria</taxon>
        <taxon>Lysobacterales</taxon>
        <taxon>Lysobacteraceae</taxon>
        <taxon>Arenimonas</taxon>
    </lineage>
</organism>
<evidence type="ECO:0000256" key="4">
    <source>
        <dbReference type="ARBA" id="ARBA00022576"/>
    </source>
</evidence>
<comment type="caution">
    <text evidence="15">The sequence shown here is derived from an EMBL/GenBank/DDBJ whole genome shotgun (WGS) entry which is preliminary data.</text>
</comment>
<dbReference type="PANTHER" id="PTHR43247">
    <property type="entry name" value="PHOSPHOSERINE AMINOTRANSFERASE"/>
    <property type="match status" value="1"/>
</dbReference>
<dbReference type="eggNOG" id="COG1932">
    <property type="taxonomic scope" value="Bacteria"/>
</dbReference>
<evidence type="ECO:0000256" key="5">
    <source>
        <dbReference type="ARBA" id="ARBA00022605"/>
    </source>
</evidence>
<keyword evidence="9 12" id="KW-0718">Serine biosynthesis</keyword>
<feature type="binding site" evidence="12">
    <location>
        <position position="172"/>
    </location>
    <ligand>
        <name>pyridoxal 5'-phosphate</name>
        <dbReference type="ChEBI" id="CHEBI:597326"/>
    </ligand>
</feature>
<feature type="binding site" evidence="12">
    <location>
        <begin position="237"/>
        <end position="238"/>
    </location>
    <ligand>
        <name>pyridoxal 5'-phosphate</name>
        <dbReference type="ChEBI" id="CHEBI:597326"/>
    </ligand>
</feature>
<comment type="pathway">
    <text evidence="2 12 13">Amino-acid biosynthesis; L-serine biosynthesis; L-serine from 3-phospho-D-glycerate: step 2/3.</text>
</comment>
<dbReference type="OrthoDB" id="9809412at2"/>
<dbReference type="HAMAP" id="MF_00160">
    <property type="entry name" value="SerC_aminotrans_5"/>
    <property type="match status" value="1"/>
</dbReference>
<dbReference type="Gene3D" id="3.40.640.10">
    <property type="entry name" value="Type I PLP-dependent aspartate aminotransferase-like (Major domain)"/>
    <property type="match status" value="1"/>
</dbReference>
<dbReference type="EC" id="2.6.1.52" evidence="12"/>
<dbReference type="AlphaFoldDB" id="A0A091B307"/>
<gene>
    <name evidence="12" type="primary">serC</name>
    <name evidence="15" type="ORF">P873_02280</name>
</gene>
<evidence type="ECO:0000256" key="8">
    <source>
        <dbReference type="ARBA" id="ARBA00023096"/>
    </source>
</evidence>
<evidence type="ECO:0000259" key="14">
    <source>
        <dbReference type="Pfam" id="PF00266"/>
    </source>
</evidence>
<dbReference type="PROSITE" id="PS00595">
    <property type="entry name" value="AA_TRANSFER_CLASS_5"/>
    <property type="match status" value="1"/>
</dbReference>
<feature type="binding site" evidence="12">
    <location>
        <position position="152"/>
    </location>
    <ligand>
        <name>pyridoxal 5'-phosphate</name>
        <dbReference type="ChEBI" id="CHEBI:597326"/>
    </ligand>
</feature>
<evidence type="ECO:0000313" key="15">
    <source>
        <dbReference type="EMBL" id="KFN45269.1"/>
    </source>
</evidence>
<comment type="catalytic activity">
    <reaction evidence="10 12">
        <text>4-(phosphooxy)-L-threonine + 2-oxoglutarate = (R)-3-hydroxy-2-oxo-4-phosphooxybutanoate + L-glutamate</text>
        <dbReference type="Rhea" id="RHEA:16573"/>
        <dbReference type="ChEBI" id="CHEBI:16810"/>
        <dbReference type="ChEBI" id="CHEBI:29985"/>
        <dbReference type="ChEBI" id="CHEBI:58452"/>
        <dbReference type="ChEBI" id="CHEBI:58538"/>
        <dbReference type="EC" id="2.6.1.52"/>
    </reaction>
</comment>
<dbReference type="GO" id="GO:0030170">
    <property type="term" value="F:pyridoxal phosphate binding"/>
    <property type="evidence" value="ECO:0007669"/>
    <property type="project" value="UniProtKB-UniRule"/>
</dbReference>
<dbReference type="UniPathway" id="UPA00244">
    <property type="reaction ID" value="UER00311"/>
</dbReference>
<reference evidence="15 16" key="1">
    <citation type="submission" date="2013-09" db="EMBL/GenBank/DDBJ databases">
        <title>Genome sequencing of Arenimonas composti.</title>
        <authorList>
            <person name="Chen F."/>
            <person name="Wang G."/>
        </authorList>
    </citation>
    <scope>NUCLEOTIDE SEQUENCE [LARGE SCALE GENOMIC DNA]</scope>
    <source>
        <strain evidence="15 16">TR7-09</strain>
    </source>
</reference>
<dbReference type="GO" id="GO:0005737">
    <property type="term" value="C:cytoplasm"/>
    <property type="evidence" value="ECO:0007669"/>
    <property type="project" value="UniProtKB-SubCell"/>
</dbReference>
<keyword evidence="7 12" id="KW-0663">Pyridoxal phosphate</keyword>
<sequence>MSRAYNFSAGPAALPESVLRQVQEEMLEWQGERASVMEVSHRGKAFVECAAAAERDLRELMAIPDDYHVLFLQGGATTLAALLPMNLAGADATADYVLTGHWGEKALDNARPLLRTNIAASGKAGGYVDIPPVGEWQLTPGAAFVHYTPNETIHGIEFRDIPDVGDVPLVADVSSNFMSAPIDVSRFGVLYGGAQKNLGPSGLAIAIVRKDLLGRHGRALPPIFELQNQAKNDSMFNTPPTFAWYVLGLVLKWAREQGGTAAIGERNRRKAELLYSAIDGSGGYYRNAVAPAARSWMNVPFFLPDAALDKPFLQEAEAAGLLGLKGHRAVGGMRASIYNAMPEAGVQALVDFMADFARRHG</sequence>
<feature type="binding site" evidence="12">
    <location>
        <begin position="76"/>
        <end position="77"/>
    </location>
    <ligand>
        <name>pyridoxal 5'-phosphate</name>
        <dbReference type="ChEBI" id="CHEBI:597326"/>
    </ligand>
</feature>
<keyword evidence="5 12" id="KW-0028">Amino-acid biosynthesis</keyword>
<feature type="binding site" evidence="12">
    <location>
        <position position="195"/>
    </location>
    <ligand>
        <name>pyridoxal 5'-phosphate</name>
        <dbReference type="ChEBI" id="CHEBI:597326"/>
    </ligand>
</feature>
<comment type="subunit">
    <text evidence="12">Homodimer.</text>
</comment>
<evidence type="ECO:0000256" key="9">
    <source>
        <dbReference type="ARBA" id="ARBA00023299"/>
    </source>
</evidence>
<keyword evidence="8 12" id="KW-0664">Pyridoxine biosynthesis</keyword>
<evidence type="ECO:0000256" key="2">
    <source>
        <dbReference type="ARBA" id="ARBA00005099"/>
    </source>
</evidence>
<dbReference type="GO" id="GO:0004648">
    <property type="term" value="F:O-phospho-L-serine:2-oxoglutarate aminotransferase activity"/>
    <property type="evidence" value="ECO:0007669"/>
    <property type="project" value="UniProtKB-UniRule"/>
</dbReference>
<keyword evidence="6 12" id="KW-0808">Transferase</keyword>
<dbReference type="InterPro" id="IPR022278">
    <property type="entry name" value="Pser_aminoTfrase"/>
</dbReference>
<dbReference type="InterPro" id="IPR015422">
    <property type="entry name" value="PyrdxlP-dep_Trfase_small"/>
</dbReference>
<comment type="similarity">
    <text evidence="3 12">Belongs to the class-V pyridoxal-phosphate-dependent aminotransferase family. SerC subfamily.</text>
</comment>
<dbReference type="EMBL" id="AWXU01000095">
    <property type="protein sequence ID" value="KFN45269.1"/>
    <property type="molecule type" value="Genomic_DNA"/>
</dbReference>
<evidence type="ECO:0000256" key="1">
    <source>
        <dbReference type="ARBA" id="ARBA00004915"/>
    </source>
</evidence>
<dbReference type="InterPro" id="IPR015424">
    <property type="entry name" value="PyrdxlP-dep_Trfase"/>
</dbReference>
<feature type="binding site" evidence="12">
    <location>
        <position position="42"/>
    </location>
    <ligand>
        <name>L-glutamate</name>
        <dbReference type="ChEBI" id="CHEBI:29985"/>
    </ligand>
</feature>
<dbReference type="Pfam" id="PF00266">
    <property type="entry name" value="Aminotran_5"/>
    <property type="match status" value="1"/>
</dbReference>
<dbReference type="STRING" id="1121013.GCA_000426365_00611"/>